<evidence type="ECO:0008006" key="3">
    <source>
        <dbReference type="Google" id="ProtNLM"/>
    </source>
</evidence>
<dbReference type="EMBL" id="WIGN01000210">
    <property type="protein sequence ID" value="KAF6804375.1"/>
    <property type="molecule type" value="Genomic_DNA"/>
</dbReference>
<reference evidence="1 2" key="1">
    <citation type="journal article" date="2020" name="Phytopathology">
        <title>Genome Sequence Resources of Colletotrichum truncatum, C. plurivorum, C. musicola, and C. sojae: Four Species Pathogenic to Soybean (Glycine max).</title>
        <authorList>
            <person name="Rogerio F."/>
            <person name="Boufleur T.R."/>
            <person name="Ciampi-Guillardi M."/>
            <person name="Sukno S.A."/>
            <person name="Thon M.R."/>
            <person name="Massola Junior N.S."/>
            <person name="Baroncelli R."/>
        </authorList>
    </citation>
    <scope>NUCLEOTIDE SEQUENCE [LARGE SCALE GENOMIC DNA]</scope>
    <source>
        <strain evidence="1 2">LFN0009</strain>
    </source>
</reference>
<dbReference type="Proteomes" id="UP000652219">
    <property type="component" value="Unassembled WGS sequence"/>
</dbReference>
<organism evidence="1 2">
    <name type="scientific">Colletotrichum sojae</name>
    <dbReference type="NCBI Taxonomy" id="2175907"/>
    <lineage>
        <taxon>Eukaryota</taxon>
        <taxon>Fungi</taxon>
        <taxon>Dikarya</taxon>
        <taxon>Ascomycota</taxon>
        <taxon>Pezizomycotina</taxon>
        <taxon>Sordariomycetes</taxon>
        <taxon>Hypocreomycetidae</taxon>
        <taxon>Glomerellales</taxon>
        <taxon>Glomerellaceae</taxon>
        <taxon>Colletotrichum</taxon>
        <taxon>Colletotrichum orchidearum species complex</taxon>
    </lineage>
</organism>
<keyword evidence="2" id="KW-1185">Reference proteome</keyword>
<sequence>MEQVNRIIEELSGDSKDIAFRRALEETARHHLMSVLNHQDYDTITAWYTPDVTMVTGLDTTLDGEILKGHDEIINHFDNFQYENSILLVPILTISDRGRITVYTETFYQWLAKPEDEAKNARDEQPFVGWPCVSYHDVVKSREVVVFDLNEEMKVRRIEWRQLGVENLGKGSLDAYAKQSEELREMIEGDI</sequence>
<comment type="caution">
    <text evidence="1">The sequence shown here is derived from an EMBL/GenBank/DDBJ whole genome shotgun (WGS) entry which is preliminary data.</text>
</comment>
<dbReference type="AlphaFoldDB" id="A0A8H6J1F5"/>
<proteinExistence type="predicted"/>
<accession>A0A8H6J1F5</accession>
<dbReference type="InterPro" id="IPR032710">
    <property type="entry name" value="NTF2-like_dom_sf"/>
</dbReference>
<evidence type="ECO:0000313" key="1">
    <source>
        <dbReference type="EMBL" id="KAF6804375.1"/>
    </source>
</evidence>
<dbReference type="SUPFAM" id="SSF54427">
    <property type="entry name" value="NTF2-like"/>
    <property type="match status" value="1"/>
</dbReference>
<gene>
    <name evidence="1" type="ORF">CSOJ01_10227</name>
</gene>
<protein>
    <recommendedName>
        <fullName evidence="3">SnoaL-like domain-containing protein</fullName>
    </recommendedName>
</protein>
<evidence type="ECO:0000313" key="2">
    <source>
        <dbReference type="Proteomes" id="UP000652219"/>
    </source>
</evidence>
<name>A0A8H6J1F5_9PEZI</name>